<name>A0ABY4G800_9BACT</name>
<evidence type="ECO:0000313" key="1">
    <source>
        <dbReference type="EMBL" id="UOQ67030.1"/>
    </source>
</evidence>
<evidence type="ECO:0000313" key="2">
    <source>
        <dbReference type="Proteomes" id="UP000830401"/>
    </source>
</evidence>
<protein>
    <recommendedName>
        <fullName evidence="3">TonB-dependent receptor</fullName>
    </recommendedName>
</protein>
<dbReference type="Proteomes" id="UP000830401">
    <property type="component" value="Chromosome"/>
</dbReference>
<proteinExistence type="predicted"/>
<reference evidence="1" key="1">
    <citation type="submission" date="2022-04" db="EMBL/GenBank/DDBJ databases">
        <title>Hymenobacter sp. isolated from the air.</title>
        <authorList>
            <person name="Won M."/>
            <person name="Lee C.-M."/>
            <person name="Woen H.-Y."/>
            <person name="Kwon S.-W."/>
        </authorList>
    </citation>
    <scope>NUCLEOTIDE SEQUENCE</scope>
    <source>
        <strain evidence="1">5420S-77</strain>
    </source>
</reference>
<accession>A0ABY4G800</accession>
<dbReference type="RefSeq" id="WP_245121905.1">
    <property type="nucleotide sequence ID" value="NZ_CP095061.1"/>
</dbReference>
<sequence>MAAYHRFDLDLSKTKKKKWGEVVNSFSIYNVYSRRNPYYLYFEPGYTYTSNGVTMVEKPTYRQVSLFPIIPSFSKAFKF</sequence>
<dbReference type="EMBL" id="CP095061">
    <property type="protein sequence ID" value="UOQ67030.1"/>
    <property type="molecule type" value="Genomic_DNA"/>
</dbReference>
<organism evidence="1 2">
    <name type="scientific">Hymenobacter volaticus</name>
    <dbReference type="NCBI Taxonomy" id="2932254"/>
    <lineage>
        <taxon>Bacteria</taxon>
        <taxon>Pseudomonadati</taxon>
        <taxon>Bacteroidota</taxon>
        <taxon>Cytophagia</taxon>
        <taxon>Cytophagales</taxon>
        <taxon>Hymenobacteraceae</taxon>
        <taxon>Hymenobacter</taxon>
    </lineage>
</organism>
<keyword evidence="2" id="KW-1185">Reference proteome</keyword>
<gene>
    <name evidence="1" type="ORF">MUN86_03740</name>
</gene>
<evidence type="ECO:0008006" key="3">
    <source>
        <dbReference type="Google" id="ProtNLM"/>
    </source>
</evidence>